<dbReference type="PATRIC" id="fig|1038922.3.peg.3021"/>
<gene>
    <name evidence="1" type="ORF">PflQ2_2505</name>
</gene>
<protein>
    <submittedName>
        <fullName evidence="1">Uncharacterized protein</fullName>
    </submittedName>
</protein>
<dbReference type="EMBL" id="AGBM01000001">
    <property type="protein sequence ID" value="EJL05190.1"/>
    <property type="molecule type" value="Genomic_DNA"/>
</dbReference>
<comment type="caution">
    <text evidence="1">The sequence shown here is derived from an EMBL/GenBank/DDBJ whole genome shotgun (WGS) entry which is preliminary data.</text>
</comment>
<reference evidence="1" key="1">
    <citation type="journal article" date="2012" name="PLoS Genet.">
        <title>Comparative Genomics of Plant-Associated Pseudomonas spp.: Insights into Diversity and Inheritance of Traits Involved in Multitrophic Interactions.</title>
        <authorList>
            <person name="Loper J.E."/>
            <person name="Hassan K.A."/>
            <person name="Mavrodi D.V."/>
            <person name="Davis E.W.II."/>
            <person name="Lim C.K."/>
            <person name="Shaffer B.T."/>
            <person name="Elbourne L.D."/>
            <person name="Stockwell V.O."/>
            <person name="Hartney S.L."/>
            <person name="Breakwell K."/>
            <person name="Henkels M.D."/>
            <person name="Tetu S.G."/>
            <person name="Rangel L.I."/>
            <person name="Kidarsa T.A."/>
            <person name="Wilson N.L."/>
            <person name="van de Mortel J.E."/>
            <person name="Song C."/>
            <person name="Blumhagen R."/>
            <person name="Radune D."/>
            <person name="Hostetler J.B."/>
            <person name="Brinkac L.M."/>
            <person name="Durkin A.S."/>
            <person name="Kluepfel D.A."/>
            <person name="Wechter W.P."/>
            <person name="Anderson A.J."/>
            <person name="Kim Y.C."/>
            <person name="Pierson L.S.III."/>
            <person name="Pierson E.A."/>
            <person name="Lindow S.E."/>
            <person name="Kobayashi D.Y."/>
            <person name="Raaijmakers J.M."/>
            <person name="Weller D.M."/>
            <person name="Thomashow L.S."/>
            <person name="Allen A.E."/>
            <person name="Paulsen I.T."/>
        </authorList>
    </citation>
    <scope>NUCLEOTIDE SEQUENCE [LARGE SCALE GENOMIC DNA]</scope>
    <source>
        <strain evidence="1">Q2-87</strain>
    </source>
</reference>
<accession>J2ENH2</accession>
<dbReference type="eggNOG" id="COG5492">
    <property type="taxonomic scope" value="Bacteria"/>
</dbReference>
<proteinExistence type="predicted"/>
<evidence type="ECO:0000313" key="1">
    <source>
        <dbReference type="EMBL" id="EJL05190.1"/>
    </source>
</evidence>
<organism evidence="1">
    <name type="scientific">Pseudomonas fluorescens (strain Q2-87)</name>
    <dbReference type="NCBI Taxonomy" id="1038922"/>
    <lineage>
        <taxon>Bacteria</taxon>
        <taxon>Pseudomonadati</taxon>
        <taxon>Pseudomonadota</taxon>
        <taxon>Gammaproteobacteria</taxon>
        <taxon>Pseudomonadales</taxon>
        <taxon>Pseudomonadaceae</taxon>
        <taxon>Pseudomonas</taxon>
    </lineage>
</organism>
<dbReference type="AlphaFoldDB" id="J2ENH2"/>
<dbReference type="HOGENOM" id="CLU_031787_0_0_6"/>
<dbReference type="Proteomes" id="UP000007289">
    <property type="component" value="Chromosome"/>
</dbReference>
<dbReference type="RefSeq" id="WP_003181270.1">
    <property type="nucleotide sequence ID" value="NZ_CM001558.1"/>
</dbReference>
<name>J2ENH2_PSEFQ</name>
<sequence length="603" mass="66113">MNTKDAPPAPHIPLLGRDNVIDLEVLGTDDLLTYVQYPGLAIGHGIEPNWRGRSPLGEAIDETNYQDVDDRLEHDENGHPRMPIVIENAKLVSLDQGEVFYSYRQSDGGPLGEESRRLFFYVGKRVGVLSLPVAQMKESHALCVDPSAIAGPALISTAPYQAMAEGDELTFTWVAHRATGGTPTTHTIRRTLSADDVGKTLEWSLPKAQLTLIQNGGHGVMRYQVQYADPQDPLTPESTSAEQTITAVDTLEPFLPELIVVGADSGSIDPARHPDGLPVQVPLYDSRQPGDVVTVYAQGDTNLLATALLDVSAVESGIITLVLEHRWLQENNGKVVELLYHYARAGVSFSSRPLTLMVRRPLELYAPNVDKASLYDDDGSGVVKGWVNAADVLTGAVIDIPQDSVIGNDDKVSMIWDGFGDPLVVTTPTIGNDRRFNIPRTAVPMNVGKHVVIHYEVLPPDETVPHNSPFYDLEIKNFDSGWPRIQAERPRLSGGSIKLSEITDPVMLFKLESWHFMAEGQLLKIQASGVSSATGQVVTHTMRDETQPLTDDEYNVGYILPALDKGFLNSLVMAEKLSILVQLSYDQGSTYKKVDERLFLLAP</sequence>